<keyword evidence="2" id="KW-1185">Reference proteome</keyword>
<evidence type="ECO:0000313" key="2">
    <source>
        <dbReference type="Proteomes" id="UP000053097"/>
    </source>
</evidence>
<dbReference type="Proteomes" id="UP000053097">
    <property type="component" value="Unassembled WGS sequence"/>
</dbReference>
<evidence type="ECO:0000313" key="1">
    <source>
        <dbReference type="EMBL" id="EZA48021.1"/>
    </source>
</evidence>
<name>A0A026VWX9_OOCBI</name>
<dbReference type="AlphaFoldDB" id="A0A026VWX9"/>
<organism evidence="1 2">
    <name type="scientific">Ooceraea biroi</name>
    <name type="common">Clonal raider ant</name>
    <name type="synonym">Cerapachys biroi</name>
    <dbReference type="NCBI Taxonomy" id="2015173"/>
    <lineage>
        <taxon>Eukaryota</taxon>
        <taxon>Metazoa</taxon>
        <taxon>Ecdysozoa</taxon>
        <taxon>Arthropoda</taxon>
        <taxon>Hexapoda</taxon>
        <taxon>Insecta</taxon>
        <taxon>Pterygota</taxon>
        <taxon>Neoptera</taxon>
        <taxon>Endopterygota</taxon>
        <taxon>Hymenoptera</taxon>
        <taxon>Apocrita</taxon>
        <taxon>Aculeata</taxon>
        <taxon>Formicoidea</taxon>
        <taxon>Formicidae</taxon>
        <taxon>Dorylinae</taxon>
        <taxon>Ooceraea</taxon>
    </lineage>
</organism>
<dbReference type="EMBL" id="KK107712">
    <property type="protein sequence ID" value="EZA48021.1"/>
    <property type="molecule type" value="Genomic_DNA"/>
</dbReference>
<accession>A0A026VWX9</accession>
<reference evidence="1 2" key="1">
    <citation type="journal article" date="2014" name="Curr. Biol.">
        <title>The genome of the clonal raider ant Cerapachys biroi.</title>
        <authorList>
            <person name="Oxley P.R."/>
            <person name="Ji L."/>
            <person name="Fetter-Pruneda I."/>
            <person name="McKenzie S.K."/>
            <person name="Li C."/>
            <person name="Hu H."/>
            <person name="Zhang G."/>
            <person name="Kronauer D.J."/>
        </authorList>
    </citation>
    <scope>NUCLEOTIDE SEQUENCE [LARGE SCALE GENOMIC DNA]</scope>
</reference>
<protein>
    <submittedName>
        <fullName evidence="1">Uncharacterized protein</fullName>
    </submittedName>
</protein>
<gene>
    <name evidence="1" type="ORF">X777_14462</name>
</gene>
<proteinExistence type="predicted"/>
<sequence length="102" mass="11402">MNIKRARGNSCGTCENEPGHGYIPKVETIDVLEDAEDTVYLPEEISCTSDEATISNDYKRQAVEYWKSGKTRSKSLEGVRKVQKGYIDTATTTVGELPQGRW</sequence>